<accession>A0A0A9B0P4</accession>
<dbReference type="AlphaFoldDB" id="A0A0A9B0P4"/>
<protein>
    <submittedName>
        <fullName evidence="1">Uncharacterized protein</fullName>
    </submittedName>
</protein>
<reference evidence="1" key="2">
    <citation type="journal article" date="2015" name="Data Brief">
        <title>Shoot transcriptome of the giant reed, Arundo donax.</title>
        <authorList>
            <person name="Barrero R.A."/>
            <person name="Guerrero F.D."/>
            <person name="Moolhuijzen P."/>
            <person name="Goolsby J.A."/>
            <person name="Tidwell J."/>
            <person name="Bellgard S.E."/>
            <person name="Bellgard M.I."/>
        </authorList>
    </citation>
    <scope>NUCLEOTIDE SEQUENCE</scope>
    <source>
        <tissue evidence="1">Shoot tissue taken approximately 20 cm above the soil surface</tissue>
    </source>
</reference>
<name>A0A0A9B0P4_ARUDO</name>
<evidence type="ECO:0000313" key="1">
    <source>
        <dbReference type="EMBL" id="JAD55688.1"/>
    </source>
</evidence>
<organism evidence="1">
    <name type="scientific">Arundo donax</name>
    <name type="common">Giant reed</name>
    <name type="synonym">Donax arundinaceus</name>
    <dbReference type="NCBI Taxonomy" id="35708"/>
    <lineage>
        <taxon>Eukaryota</taxon>
        <taxon>Viridiplantae</taxon>
        <taxon>Streptophyta</taxon>
        <taxon>Embryophyta</taxon>
        <taxon>Tracheophyta</taxon>
        <taxon>Spermatophyta</taxon>
        <taxon>Magnoliopsida</taxon>
        <taxon>Liliopsida</taxon>
        <taxon>Poales</taxon>
        <taxon>Poaceae</taxon>
        <taxon>PACMAD clade</taxon>
        <taxon>Arundinoideae</taxon>
        <taxon>Arundineae</taxon>
        <taxon>Arundo</taxon>
    </lineage>
</organism>
<dbReference type="EMBL" id="GBRH01242207">
    <property type="protein sequence ID" value="JAD55688.1"/>
    <property type="molecule type" value="Transcribed_RNA"/>
</dbReference>
<sequence length="37" mass="4314">MIMEIIKLISLFPIYGFTFNSIIKIKHSINQSYLLAI</sequence>
<reference evidence="1" key="1">
    <citation type="submission" date="2014-09" db="EMBL/GenBank/DDBJ databases">
        <authorList>
            <person name="Magalhaes I.L.F."/>
            <person name="Oliveira U."/>
            <person name="Santos F.R."/>
            <person name="Vidigal T.H.D.A."/>
            <person name="Brescovit A.D."/>
            <person name="Santos A.J."/>
        </authorList>
    </citation>
    <scope>NUCLEOTIDE SEQUENCE</scope>
    <source>
        <tissue evidence="1">Shoot tissue taken approximately 20 cm above the soil surface</tissue>
    </source>
</reference>
<proteinExistence type="predicted"/>